<dbReference type="SUPFAM" id="SSF48452">
    <property type="entry name" value="TPR-like"/>
    <property type="match status" value="1"/>
</dbReference>
<feature type="region of interest" description="Disordered" evidence="5">
    <location>
        <begin position="279"/>
        <end position="322"/>
    </location>
</feature>
<feature type="repeat" description="TPR" evidence="4">
    <location>
        <begin position="145"/>
        <end position="178"/>
    </location>
</feature>
<dbReference type="InterPro" id="IPR013083">
    <property type="entry name" value="Znf_RING/FYVE/PHD"/>
</dbReference>
<sequence>MGCTISHTSSPRSPAAGMAHSGDRQGVGDGQDGGYAGRSQQRRHVSGYRRTSLPRAPHAQPPEEPLEELPPDPVSQAMRHVLRANAHMDAGETQTAVQTFAKAVDAKSDHAPAYYGRACAYRKLGELEKSLSNFTCAIQYKSDYGIAFTARASLYLEMEEYELAVEDASEAIRISPDDLAAYKARAAAYNALGEMDRCFDDYETVSGLEAKRLCVICMENTRASRLHPCMHAAMCLECASDLANKRLPCPICSGEIVSVESGSFETTWSPDELANLNRSSASAHNASNRSTPTRPNNSRGSSGSPDSPLHLPPTPPLESRLPGPAYLERVVEDIEDELVDLDPSPPTPNLIAANPPTSSIISTAVIAA</sequence>
<dbReference type="Gene3D" id="1.25.40.10">
    <property type="entry name" value="Tetratricopeptide repeat domain"/>
    <property type="match status" value="1"/>
</dbReference>
<feature type="compositionally biased region" description="Polar residues" evidence="5">
    <location>
        <begin position="1"/>
        <end position="12"/>
    </location>
</feature>
<dbReference type="OrthoDB" id="3045089at2759"/>
<reference evidence="7" key="1">
    <citation type="submission" date="2020-10" db="EMBL/GenBank/DDBJ databases">
        <title>Unveiling of a novel bifunctional photoreceptor, Dualchrome1, isolated from a cosmopolitan green alga.</title>
        <authorList>
            <person name="Suzuki S."/>
            <person name="Kawachi M."/>
        </authorList>
    </citation>
    <scope>NUCLEOTIDE SEQUENCE</scope>
    <source>
        <strain evidence="7">NIES 2893</strain>
    </source>
</reference>
<evidence type="ECO:0000256" key="5">
    <source>
        <dbReference type="SAM" id="MobiDB-lite"/>
    </source>
</evidence>
<evidence type="ECO:0000256" key="4">
    <source>
        <dbReference type="PROSITE-ProRule" id="PRU00339"/>
    </source>
</evidence>
<keyword evidence="3" id="KW-0479">Metal-binding</keyword>
<dbReference type="InterPro" id="IPR011990">
    <property type="entry name" value="TPR-like_helical_dom_sf"/>
</dbReference>
<gene>
    <name evidence="7" type="ORF">PPROV_000142500</name>
</gene>
<dbReference type="Pfam" id="PF13920">
    <property type="entry name" value="zf-C3HC4_3"/>
    <property type="match status" value="1"/>
</dbReference>
<dbReference type="PANTHER" id="PTHR44858">
    <property type="entry name" value="TETRATRICOPEPTIDE REPEAT PROTEIN 6"/>
    <property type="match status" value="1"/>
</dbReference>
<feature type="domain" description="RING-type" evidence="6">
    <location>
        <begin position="214"/>
        <end position="253"/>
    </location>
</feature>
<keyword evidence="2 4" id="KW-0802">TPR repeat</keyword>
<dbReference type="PROSITE" id="PS50089">
    <property type="entry name" value="ZF_RING_2"/>
    <property type="match status" value="1"/>
</dbReference>
<evidence type="ECO:0000256" key="1">
    <source>
        <dbReference type="ARBA" id="ARBA00022737"/>
    </source>
</evidence>
<dbReference type="SMART" id="SM00184">
    <property type="entry name" value="RING"/>
    <property type="match status" value="1"/>
</dbReference>
<dbReference type="InterPro" id="IPR001841">
    <property type="entry name" value="Znf_RING"/>
</dbReference>
<keyword evidence="8" id="KW-1185">Reference proteome</keyword>
<comment type="caution">
    <text evidence="7">The sequence shown here is derived from an EMBL/GenBank/DDBJ whole genome shotgun (WGS) entry which is preliminary data.</text>
</comment>
<evidence type="ECO:0000313" key="8">
    <source>
        <dbReference type="Proteomes" id="UP000660262"/>
    </source>
</evidence>
<accession>A0A830HBB3</accession>
<feature type="compositionally biased region" description="Polar residues" evidence="5">
    <location>
        <begin position="291"/>
        <end position="303"/>
    </location>
</feature>
<dbReference type="Proteomes" id="UP000660262">
    <property type="component" value="Unassembled WGS sequence"/>
</dbReference>
<keyword evidence="1" id="KW-0677">Repeat</keyword>
<dbReference type="EMBL" id="BNJQ01000003">
    <property type="protein sequence ID" value="GHP02669.1"/>
    <property type="molecule type" value="Genomic_DNA"/>
</dbReference>
<dbReference type="PANTHER" id="PTHR44858:SF1">
    <property type="entry name" value="UDP-N-ACETYLGLUCOSAMINE--PEPTIDE N-ACETYLGLUCOSAMINYLTRANSFERASE SPINDLY-RELATED"/>
    <property type="match status" value="1"/>
</dbReference>
<feature type="repeat" description="TPR" evidence="4">
    <location>
        <begin position="111"/>
        <end position="144"/>
    </location>
</feature>
<proteinExistence type="predicted"/>
<keyword evidence="3" id="KW-0862">Zinc</keyword>
<dbReference type="GO" id="GO:0008270">
    <property type="term" value="F:zinc ion binding"/>
    <property type="evidence" value="ECO:0007669"/>
    <property type="project" value="UniProtKB-KW"/>
</dbReference>
<organism evidence="7 8">
    <name type="scientific">Pycnococcus provasolii</name>
    <dbReference type="NCBI Taxonomy" id="41880"/>
    <lineage>
        <taxon>Eukaryota</taxon>
        <taxon>Viridiplantae</taxon>
        <taxon>Chlorophyta</taxon>
        <taxon>Pseudoscourfieldiophyceae</taxon>
        <taxon>Pseudoscourfieldiales</taxon>
        <taxon>Pycnococcaceae</taxon>
        <taxon>Pycnococcus</taxon>
    </lineage>
</organism>
<evidence type="ECO:0000256" key="3">
    <source>
        <dbReference type="PROSITE-ProRule" id="PRU00175"/>
    </source>
</evidence>
<keyword evidence="3" id="KW-0863">Zinc-finger</keyword>
<evidence type="ECO:0000313" key="7">
    <source>
        <dbReference type="EMBL" id="GHP02669.1"/>
    </source>
</evidence>
<dbReference type="SUPFAM" id="SSF57850">
    <property type="entry name" value="RING/U-box"/>
    <property type="match status" value="1"/>
</dbReference>
<evidence type="ECO:0000259" key="6">
    <source>
        <dbReference type="PROSITE" id="PS50089"/>
    </source>
</evidence>
<feature type="compositionally biased region" description="Low complexity" evidence="5">
    <location>
        <begin position="279"/>
        <end position="290"/>
    </location>
</feature>
<dbReference type="Gene3D" id="3.30.40.10">
    <property type="entry name" value="Zinc/RING finger domain, C3HC4 (zinc finger)"/>
    <property type="match status" value="1"/>
</dbReference>
<name>A0A830HBB3_9CHLO</name>
<protein>
    <recommendedName>
        <fullName evidence="6">RING-type domain-containing protein</fullName>
    </recommendedName>
</protein>
<dbReference type="Pfam" id="PF13181">
    <property type="entry name" value="TPR_8"/>
    <property type="match status" value="2"/>
</dbReference>
<feature type="region of interest" description="Disordered" evidence="5">
    <location>
        <begin position="1"/>
        <end position="72"/>
    </location>
</feature>
<dbReference type="InterPro" id="IPR050498">
    <property type="entry name" value="Ycf3"/>
</dbReference>
<dbReference type="AlphaFoldDB" id="A0A830HBB3"/>
<dbReference type="GO" id="GO:0005737">
    <property type="term" value="C:cytoplasm"/>
    <property type="evidence" value="ECO:0007669"/>
    <property type="project" value="UniProtKB-ARBA"/>
</dbReference>
<dbReference type="SMART" id="SM00028">
    <property type="entry name" value="TPR"/>
    <property type="match status" value="4"/>
</dbReference>
<dbReference type="PROSITE" id="PS50005">
    <property type="entry name" value="TPR"/>
    <property type="match status" value="2"/>
</dbReference>
<evidence type="ECO:0000256" key="2">
    <source>
        <dbReference type="ARBA" id="ARBA00022803"/>
    </source>
</evidence>
<dbReference type="InterPro" id="IPR019734">
    <property type="entry name" value="TPR_rpt"/>
</dbReference>
<feature type="compositionally biased region" description="Gly residues" evidence="5">
    <location>
        <begin position="25"/>
        <end position="36"/>
    </location>
</feature>